<dbReference type="Gene3D" id="3.10.105.10">
    <property type="entry name" value="Dipeptide-binding Protein, Domain 3"/>
    <property type="match status" value="1"/>
</dbReference>
<dbReference type="GO" id="GO:0015833">
    <property type="term" value="P:peptide transport"/>
    <property type="evidence" value="ECO:0007669"/>
    <property type="project" value="TreeGrafter"/>
</dbReference>
<keyword evidence="3" id="KW-0813">Transport</keyword>
<dbReference type="GO" id="GO:1904680">
    <property type="term" value="F:peptide transmembrane transporter activity"/>
    <property type="evidence" value="ECO:0007669"/>
    <property type="project" value="TreeGrafter"/>
</dbReference>
<gene>
    <name evidence="6" type="ORF">D8Y22_16045</name>
</gene>
<dbReference type="InterPro" id="IPR000914">
    <property type="entry name" value="SBP_5_dom"/>
</dbReference>
<dbReference type="SUPFAM" id="SSF53850">
    <property type="entry name" value="Periplasmic binding protein-like II"/>
    <property type="match status" value="1"/>
</dbReference>
<comment type="similarity">
    <text evidence="2">Belongs to the bacterial solute-binding protein 5 family.</text>
</comment>
<dbReference type="InterPro" id="IPR030678">
    <property type="entry name" value="Peptide/Ni-bd"/>
</dbReference>
<evidence type="ECO:0000259" key="5">
    <source>
        <dbReference type="Pfam" id="PF00496"/>
    </source>
</evidence>
<proteinExistence type="inferred from homology"/>
<sequence>MTGKRSPTTESSLERGLETAVSTRRGVLSSVGGGVAALAGCLSGGGAAGSRSELRVGLAWPVLDSVDPVQTGIARRTQLFEPLVHLTHDAEFVPGIAQSWAVGEEDRVWTFDLDEDATFHDGSPVDATAVEWSLSRAFAEAEDFEPVPIDSVEATGDRRLEIATTEPFAPLLGYLTLDPAWILSPDSVDGDEVVEPIGAGPFRFDSWQQGERLTASRFDDYYGEPPAIERVVYEYVHDDQTRSLKLQNDELQLGRAIAESSVPTLREDDAVDLHVYDVPRMRFLVFNNARAPFDDRETRRAVSLAIDREAIVEGPLEGLTEPAVGPVSPTMAHWPNDDLEGHDFDLEAANRLLDTAGWDERDDDGVRTRDGERFEITLWGYESHEIPTIGQVLQSQLAQVGIDVDITVTDYGALSDAKQRGEFDLSLESWATIMGGDLDRMLRYFHSTETLIDSGYENERVDELIERGRRTLDRDERKELYDEIQRIVLEEVPVAFLTYYARIAATRQSVEGFDPHPIEHTVDVTGVDYTPE</sequence>
<dbReference type="EMBL" id="RBZW01000055">
    <property type="protein sequence ID" value="THE63839.1"/>
    <property type="molecule type" value="Genomic_DNA"/>
</dbReference>
<dbReference type="CDD" id="cd08490">
    <property type="entry name" value="PBP2_NikA_DppA_OppA_like_3"/>
    <property type="match status" value="1"/>
</dbReference>
<evidence type="ECO:0000256" key="4">
    <source>
        <dbReference type="ARBA" id="ARBA00022729"/>
    </source>
</evidence>
<comment type="caution">
    <text evidence="6">The sequence shown here is derived from an EMBL/GenBank/DDBJ whole genome shotgun (WGS) entry which is preliminary data.</text>
</comment>
<dbReference type="Proteomes" id="UP000318864">
    <property type="component" value="Unassembled WGS sequence"/>
</dbReference>
<keyword evidence="7" id="KW-1185">Reference proteome</keyword>
<name>A0A4S3TII6_9EURY</name>
<dbReference type="GO" id="GO:0043190">
    <property type="term" value="C:ATP-binding cassette (ABC) transporter complex"/>
    <property type="evidence" value="ECO:0007669"/>
    <property type="project" value="InterPro"/>
</dbReference>
<dbReference type="RefSeq" id="WP_141465685.1">
    <property type="nucleotide sequence ID" value="NZ_RBZW01000055.1"/>
</dbReference>
<evidence type="ECO:0000256" key="1">
    <source>
        <dbReference type="ARBA" id="ARBA00004196"/>
    </source>
</evidence>
<dbReference type="GO" id="GO:0042597">
    <property type="term" value="C:periplasmic space"/>
    <property type="evidence" value="ECO:0007669"/>
    <property type="project" value="UniProtKB-ARBA"/>
</dbReference>
<dbReference type="PANTHER" id="PTHR30290:SF10">
    <property type="entry name" value="PERIPLASMIC OLIGOPEPTIDE-BINDING PROTEIN-RELATED"/>
    <property type="match status" value="1"/>
</dbReference>
<protein>
    <submittedName>
        <fullName evidence="6">ABC transporter substrate-binding protein</fullName>
    </submittedName>
</protein>
<dbReference type="OrthoDB" id="233597at2157"/>
<evidence type="ECO:0000313" key="7">
    <source>
        <dbReference type="Proteomes" id="UP000318864"/>
    </source>
</evidence>
<evidence type="ECO:0000256" key="2">
    <source>
        <dbReference type="ARBA" id="ARBA00005695"/>
    </source>
</evidence>
<evidence type="ECO:0000256" key="3">
    <source>
        <dbReference type="ARBA" id="ARBA00022448"/>
    </source>
</evidence>
<dbReference type="Pfam" id="PF00496">
    <property type="entry name" value="SBP_bac_5"/>
    <property type="match status" value="1"/>
</dbReference>
<dbReference type="PANTHER" id="PTHR30290">
    <property type="entry name" value="PERIPLASMIC BINDING COMPONENT OF ABC TRANSPORTER"/>
    <property type="match status" value="1"/>
</dbReference>
<reference evidence="6 7" key="1">
    <citation type="submission" date="2018-10" db="EMBL/GenBank/DDBJ databases">
        <title>Natronolimnobius sp. XQ-INN 246 isolated from Inner Mongolia Autonomous Region of China.</title>
        <authorList>
            <person name="Xue Q."/>
        </authorList>
    </citation>
    <scope>NUCLEOTIDE SEQUENCE [LARGE SCALE GENOMIC DNA]</scope>
    <source>
        <strain evidence="6 7">XQ-INN 246</strain>
    </source>
</reference>
<comment type="subcellular location">
    <subcellularLocation>
        <location evidence="1">Cell envelope</location>
    </subcellularLocation>
</comment>
<accession>A0A4S3TII6</accession>
<dbReference type="Gene3D" id="3.40.190.10">
    <property type="entry name" value="Periplasmic binding protein-like II"/>
    <property type="match status" value="1"/>
</dbReference>
<dbReference type="PIRSF" id="PIRSF002741">
    <property type="entry name" value="MppA"/>
    <property type="match status" value="1"/>
</dbReference>
<dbReference type="AlphaFoldDB" id="A0A4S3TII6"/>
<evidence type="ECO:0000313" key="6">
    <source>
        <dbReference type="EMBL" id="THE63839.1"/>
    </source>
</evidence>
<organism evidence="6 7">
    <name type="scientific">Salinadaptatus halalkaliphilus</name>
    <dbReference type="NCBI Taxonomy" id="2419781"/>
    <lineage>
        <taxon>Archaea</taxon>
        <taxon>Methanobacteriati</taxon>
        <taxon>Methanobacteriota</taxon>
        <taxon>Stenosarchaea group</taxon>
        <taxon>Halobacteria</taxon>
        <taxon>Halobacteriales</taxon>
        <taxon>Natrialbaceae</taxon>
        <taxon>Salinadaptatus</taxon>
    </lineage>
</organism>
<feature type="domain" description="Solute-binding protein family 5" evidence="5">
    <location>
        <begin position="91"/>
        <end position="449"/>
    </location>
</feature>
<dbReference type="Gene3D" id="3.90.76.10">
    <property type="entry name" value="Dipeptide-binding Protein, Domain 1"/>
    <property type="match status" value="1"/>
</dbReference>
<dbReference type="InterPro" id="IPR039424">
    <property type="entry name" value="SBP_5"/>
</dbReference>
<keyword evidence="4" id="KW-0732">Signal</keyword>